<reference evidence="1" key="1">
    <citation type="journal article" date="2013" name="Genetics">
        <title>The draft genome and transcriptome of Panagrellus redivivus are shaped by the harsh demands of a free-living lifestyle.</title>
        <authorList>
            <person name="Srinivasan J."/>
            <person name="Dillman A.R."/>
            <person name="Macchietto M.G."/>
            <person name="Heikkinen L."/>
            <person name="Lakso M."/>
            <person name="Fracchia K.M."/>
            <person name="Antoshechkin I."/>
            <person name="Mortazavi A."/>
            <person name="Wong G."/>
            <person name="Sternberg P.W."/>
        </authorList>
    </citation>
    <scope>NUCLEOTIDE SEQUENCE [LARGE SCALE GENOMIC DNA]</scope>
    <source>
        <strain evidence="1">MT8872</strain>
    </source>
</reference>
<keyword evidence="1" id="KW-1185">Reference proteome</keyword>
<reference evidence="2" key="2">
    <citation type="submission" date="2020-10" db="UniProtKB">
        <authorList>
            <consortium name="WormBaseParasite"/>
        </authorList>
    </citation>
    <scope>IDENTIFICATION</scope>
</reference>
<name>A0A7E4ZV40_PANRE</name>
<organism evidence="1 2">
    <name type="scientific">Panagrellus redivivus</name>
    <name type="common">Microworm</name>
    <dbReference type="NCBI Taxonomy" id="6233"/>
    <lineage>
        <taxon>Eukaryota</taxon>
        <taxon>Metazoa</taxon>
        <taxon>Ecdysozoa</taxon>
        <taxon>Nematoda</taxon>
        <taxon>Chromadorea</taxon>
        <taxon>Rhabditida</taxon>
        <taxon>Tylenchina</taxon>
        <taxon>Panagrolaimomorpha</taxon>
        <taxon>Panagrolaimoidea</taxon>
        <taxon>Panagrolaimidae</taxon>
        <taxon>Panagrellus</taxon>
    </lineage>
</organism>
<evidence type="ECO:0000313" key="1">
    <source>
        <dbReference type="Proteomes" id="UP000492821"/>
    </source>
</evidence>
<dbReference type="WBParaSite" id="Pan_g19052.t1">
    <property type="protein sequence ID" value="Pan_g19052.t1"/>
    <property type="gene ID" value="Pan_g19052"/>
</dbReference>
<protein>
    <submittedName>
        <fullName evidence="2">Uncharacterized protein</fullName>
    </submittedName>
</protein>
<sequence length="113" mass="12824">MDGSLVFGCPGRCVVFVVVGGGDVEKIKSHNESTVSLFFLNVTIENARKDRNHPKRWPGPAAALSVERDRSFIHSCRYTLLYIAMIQDKRPRTNQVTWTKPVLHEPTNRSKKD</sequence>
<dbReference type="Proteomes" id="UP000492821">
    <property type="component" value="Unassembled WGS sequence"/>
</dbReference>
<evidence type="ECO:0000313" key="2">
    <source>
        <dbReference type="WBParaSite" id="Pan_g19052.t1"/>
    </source>
</evidence>
<accession>A0A7E4ZV40</accession>
<proteinExistence type="predicted"/>
<dbReference type="AlphaFoldDB" id="A0A7E4ZV40"/>